<dbReference type="AlphaFoldDB" id="A0A365YU13"/>
<gene>
    <name evidence="5" type="ORF">NJLHNGOC_10345</name>
</gene>
<dbReference type="EMBL" id="QEXL01000012">
    <property type="protein sequence ID" value="RBM06381.1"/>
    <property type="molecule type" value="Genomic_DNA"/>
</dbReference>
<sequence length="473" mass="50892">MTELSCDLTPVLDHVDRALDESLSRLFGLLRIPSISTRPEHAGDCRAAAQWLCRELEDIGFSARVCETPGHPVVVAHDRTPPEGPHVLFYGHYDVQPVDPLNLWHSDPFEPVMVTRDDGARQIVARGASDDKGQVMTFIEALRAIRQTQGTMPVRISLVIEGEEESGGPNLVPFLMEHRDELAADIGLICDTGMLGATPAVTTALRGMVGEEVTLKCATRDLHSGIYGNAARNPIELLCSILSSVRDHETGRVTLPGFYDGVSEPSPELRQRWREIAPDDATFLGAVGLSQPAGEKGYTAIEQTWCRPSFEINGITGGYTGEGFKTVLPAIASAKVSFRLVAGQDPVRVRESFCHHVRAALPADCTVEFAPHGGSGACVVADDATGLRPALVALGAEWDVPAVTIGCGGSIPVAADMRNILGMSALLIGFAQDDDRAHSPDEKYDLVSFHKGIRSWVRILHAIGDEARGQEAG</sequence>
<name>A0A365YU13_9PROT</name>
<dbReference type="InterPro" id="IPR051458">
    <property type="entry name" value="Cyt/Met_Dipeptidase"/>
</dbReference>
<evidence type="ECO:0000313" key="6">
    <source>
        <dbReference type="Proteomes" id="UP000252680"/>
    </source>
</evidence>
<evidence type="ECO:0000256" key="1">
    <source>
        <dbReference type="ARBA" id="ARBA00022670"/>
    </source>
</evidence>
<comment type="caution">
    <text evidence="5">The sequence shown here is derived from an EMBL/GenBank/DDBJ whole genome shotgun (WGS) entry which is preliminary data.</text>
</comment>
<evidence type="ECO:0000313" key="5">
    <source>
        <dbReference type="EMBL" id="RBM06381.1"/>
    </source>
</evidence>
<dbReference type="NCBIfam" id="NF006579">
    <property type="entry name" value="PRK09104.1"/>
    <property type="match status" value="1"/>
</dbReference>
<dbReference type="PANTHER" id="PTHR43270">
    <property type="entry name" value="BETA-ALA-HIS DIPEPTIDASE"/>
    <property type="match status" value="1"/>
</dbReference>
<dbReference type="Gene3D" id="3.40.630.10">
    <property type="entry name" value="Zn peptidases"/>
    <property type="match status" value="1"/>
</dbReference>
<dbReference type="Proteomes" id="UP000252680">
    <property type="component" value="Unassembled WGS sequence"/>
</dbReference>
<dbReference type="InterPro" id="IPR002933">
    <property type="entry name" value="Peptidase_M20"/>
</dbReference>
<dbReference type="SUPFAM" id="SSF53187">
    <property type="entry name" value="Zn-dependent exopeptidases"/>
    <property type="match status" value="1"/>
</dbReference>
<evidence type="ECO:0000256" key="2">
    <source>
        <dbReference type="ARBA" id="ARBA00022723"/>
    </source>
</evidence>
<dbReference type="Pfam" id="PF01546">
    <property type="entry name" value="Peptidase_M20"/>
    <property type="match status" value="1"/>
</dbReference>
<dbReference type="InterPro" id="IPR011650">
    <property type="entry name" value="Peptidase_M20_dimer"/>
</dbReference>
<protein>
    <recommendedName>
        <fullName evidence="4">Peptidase M20 dimerisation domain-containing protein</fullName>
    </recommendedName>
</protein>
<dbReference type="GO" id="GO:0046872">
    <property type="term" value="F:metal ion binding"/>
    <property type="evidence" value="ECO:0007669"/>
    <property type="project" value="UniProtKB-KW"/>
</dbReference>
<accession>A0A365YU13</accession>
<keyword evidence="6" id="KW-1185">Reference proteome</keyword>
<dbReference type="GO" id="GO:0006508">
    <property type="term" value="P:proteolysis"/>
    <property type="evidence" value="ECO:0007669"/>
    <property type="project" value="UniProtKB-KW"/>
</dbReference>
<dbReference type="OrthoDB" id="9761532at2"/>
<keyword evidence="2" id="KW-0479">Metal-binding</keyword>
<organism evidence="5 6">
    <name type="scientific">Novacetimonas cocois</name>
    <dbReference type="NCBI Taxonomy" id="1747507"/>
    <lineage>
        <taxon>Bacteria</taxon>
        <taxon>Pseudomonadati</taxon>
        <taxon>Pseudomonadota</taxon>
        <taxon>Alphaproteobacteria</taxon>
        <taxon>Acetobacterales</taxon>
        <taxon>Acetobacteraceae</taxon>
        <taxon>Novacetimonas</taxon>
    </lineage>
</organism>
<keyword evidence="1" id="KW-0645">Protease</keyword>
<dbReference type="GO" id="GO:0008233">
    <property type="term" value="F:peptidase activity"/>
    <property type="evidence" value="ECO:0007669"/>
    <property type="project" value="UniProtKB-KW"/>
</dbReference>
<dbReference type="Gene3D" id="3.30.70.360">
    <property type="match status" value="1"/>
</dbReference>
<evidence type="ECO:0000256" key="3">
    <source>
        <dbReference type="ARBA" id="ARBA00022801"/>
    </source>
</evidence>
<reference evidence="5 6" key="1">
    <citation type="submission" date="2018-05" db="EMBL/GenBank/DDBJ databases">
        <title>Komagataeibacter cocois sp. nov., for a novel cellulose- producing strain isolated from coconut milk.</title>
        <authorList>
            <person name="Liu L."/>
            <person name="Wang Y."/>
            <person name="Liu S."/>
            <person name="Bi J."/>
            <person name="Chen H."/>
            <person name="Deng J."/>
            <person name="Zhang C."/>
            <person name="Hu Q."/>
            <person name="Li C."/>
        </authorList>
    </citation>
    <scope>NUCLEOTIDE SEQUENCE [LARGE SCALE GENOMIC DNA]</scope>
    <source>
        <strain evidence="5 6">WE7</strain>
    </source>
</reference>
<evidence type="ECO:0000259" key="4">
    <source>
        <dbReference type="Pfam" id="PF07687"/>
    </source>
</evidence>
<dbReference type="PANTHER" id="PTHR43270:SF12">
    <property type="entry name" value="SUCCINYL-DIAMINOPIMELATE DESUCCINYLASE"/>
    <property type="match status" value="1"/>
</dbReference>
<dbReference type="RefSeq" id="WP_113596276.1">
    <property type="nucleotide sequence ID" value="NZ_QEXL01000012.1"/>
</dbReference>
<feature type="domain" description="Peptidase M20 dimerisation" evidence="4">
    <location>
        <begin position="204"/>
        <end position="364"/>
    </location>
</feature>
<dbReference type="Pfam" id="PF07687">
    <property type="entry name" value="M20_dimer"/>
    <property type="match status" value="1"/>
</dbReference>
<proteinExistence type="predicted"/>
<keyword evidence="3" id="KW-0378">Hydrolase</keyword>